<dbReference type="OrthoDB" id="9794429at2"/>
<dbReference type="STRING" id="760142.Hipma_0447"/>
<feature type="domain" description="Molybdopterin cofactor biosynthesis C (MoaC)" evidence="8">
    <location>
        <begin position="14"/>
        <end position="149"/>
    </location>
</feature>
<evidence type="ECO:0000259" key="8">
    <source>
        <dbReference type="Pfam" id="PF01967"/>
    </source>
</evidence>
<dbReference type="GO" id="GO:0006777">
    <property type="term" value="P:Mo-molybdopterin cofactor biosynthetic process"/>
    <property type="evidence" value="ECO:0007669"/>
    <property type="project" value="UniProtKB-UniRule"/>
</dbReference>
<feature type="binding site" evidence="7">
    <location>
        <begin position="74"/>
        <end position="76"/>
    </location>
    <ligand>
        <name>substrate</name>
    </ligand>
</feature>
<dbReference type="Gene3D" id="3.30.70.640">
    <property type="entry name" value="Molybdopterin cofactor biosynthesis C (MoaC) domain"/>
    <property type="match status" value="1"/>
</dbReference>
<dbReference type="Proteomes" id="UP000008139">
    <property type="component" value="Chromosome"/>
</dbReference>
<dbReference type="eggNOG" id="COG0315">
    <property type="taxonomic scope" value="Bacteria"/>
</dbReference>
<gene>
    <name evidence="7" type="primary">moaC</name>
    <name evidence="9" type="ordered locus">Hipma_0447</name>
</gene>
<dbReference type="InterPro" id="IPR036522">
    <property type="entry name" value="MoaC_sf"/>
</dbReference>
<comment type="subunit">
    <text evidence="7">Homohexamer; trimer of dimers.</text>
</comment>
<protein>
    <recommendedName>
        <fullName evidence="3 7">Cyclic pyranopterin monophosphate synthase</fullName>
        <ecNumber evidence="3 7">4.6.1.17</ecNumber>
    </recommendedName>
    <alternativeName>
        <fullName evidence="7">Molybdenum cofactor biosynthesis protein C</fullName>
    </alternativeName>
</protein>
<accession>F2LU20</accession>
<dbReference type="PANTHER" id="PTHR22960">
    <property type="entry name" value="MOLYBDOPTERIN COFACTOR SYNTHESIS PROTEIN A"/>
    <property type="match status" value="1"/>
</dbReference>
<name>F2LU20_HIPMA</name>
<evidence type="ECO:0000256" key="7">
    <source>
        <dbReference type="HAMAP-Rule" id="MF_01224"/>
    </source>
</evidence>
<comment type="similarity">
    <text evidence="7">Belongs to the MoaC family.</text>
</comment>
<reference evidence="10" key="2">
    <citation type="submission" date="2011-03" db="EMBL/GenBank/DDBJ databases">
        <title>The complete genome of Hippea maritima DSM 10411.</title>
        <authorList>
            <consortium name="US DOE Joint Genome Institute (JGI-PGF)"/>
            <person name="Lucas S."/>
            <person name="Copeland A."/>
            <person name="Lapidus A."/>
            <person name="Bruce D."/>
            <person name="Goodwin L."/>
            <person name="Pitluck S."/>
            <person name="Peters L."/>
            <person name="Kyrpides N."/>
            <person name="Mavromatis K."/>
            <person name="Pagani I."/>
            <person name="Ivanova N."/>
            <person name="Mikhailova N."/>
            <person name="Lu M."/>
            <person name="Detter J.C."/>
            <person name="Tapia R."/>
            <person name="Han C."/>
            <person name="Land M."/>
            <person name="Hauser L."/>
            <person name="Markowitz V."/>
            <person name="Cheng J.-F."/>
            <person name="Hugenholtz P."/>
            <person name="Woyke T."/>
            <person name="Wu D."/>
            <person name="Spring S."/>
            <person name="Schroeder M."/>
            <person name="Brambilla E."/>
            <person name="Klenk H.-P."/>
            <person name="Eisen J.A."/>
        </authorList>
    </citation>
    <scope>NUCLEOTIDE SEQUENCE [LARGE SCALE GENOMIC DNA]</scope>
    <source>
        <strain evidence="10">ATCC 700847 / DSM 10411 / MH2</strain>
    </source>
</reference>
<evidence type="ECO:0000256" key="3">
    <source>
        <dbReference type="ARBA" id="ARBA00012575"/>
    </source>
</evidence>
<dbReference type="InParanoid" id="F2LU20"/>
<proteinExistence type="inferred from homology"/>
<evidence type="ECO:0000256" key="2">
    <source>
        <dbReference type="ARBA" id="ARBA00005046"/>
    </source>
</evidence>
<feature type="active site" evidence="7">
    <location>
        <position position="127"/>
    </location>
</feature>
<dbReference type="InterPro" id="IPR047594">
    <property type="entry name" value="MoaC_bact/euk"/>
</dbReference>
<feature type="binding site" evidence="7">
    <location>
        <begin position="112"/>
        <end position="113"/>
    </location>
    <ligand>
        <name>substrate</name>
    </ligand>
</feature>
<dbReference type="NCBIfam" id="TIGR00581">
    <property type="entry name" value="moaC"/>
    <property type="match status" value="1"/>
</dbReference>
<dbReference type="EMBL" id="CP002606">
    <property type="protein sequence ID" value="AEA33419.1"/>
    <property type="molecule type" value="Genomic_DNA"/>
</dbReference>
<evidence type="ECO:0000256" key="6">
    <source>
        <dbReference type="ARBA" id="ARBA00055087"/>
    </source>
</evidence>
<organism evidence="9 10">
    <name type="scientific">Hippea maritima (strain ATCC 700847 / DSM 10411 / MH2)</name>
    <dbReference type="NCBI Taxonomy" id="760142"/>
    <lineage>
        <taxon>Bacteria</taxon>
        <taxon>Pseudomonadati</taxon>
        <taxon>Campylobacterota</taxon>
        <taxon>Desulfurellia</taxon>
        <taxon>Desulfurellales</taxon>
        <taxon>Hippeaceae</taxon>
        <taxon>Hippea</taxon>
    </lineage>
</organism>
<dbReference type="InterPro" id="IPR002820">
    <property type="entry name" value="Mopterin_CF_biosynth-C_dom"/>
</dbReference>
<dbReference type="Pfam" id="PF01967">
    <property type="entry name" value="MoaC"/>
    <property type="match status" value="1"/>
</dbReference>
<dbReference type="HOGENOM" id="CLU_074693_1_1_7"/>
<dbReference type="InterPro" id="IPR050105">
    <property type="entry name" value="MoCo_biosynth_MoaA/MoaC"/>
</dbReference>
<comment type="function">
    <text evidence="6 7">Catalyzes the conversion of (8S)-3',8-cyclo-7,8-dihydroguanosine 5'-triphosphate to cyclic pyranopterin monophosphate (cPMP).</text>
</comment>
<dbReference type="HAMAP" id="MF_01224_B">
    <property type="entry name" value="MoaC_B"/>
    <property type="match status" value="1"/>
</dbReference>
<evidence type="ECO:0000256" key="1">
    <source>
        <dbReference type="ARBA" id="ARBA00001637"/>
    </source>
</evidence>
<reference evidence="9 10" key="1">
    <citation type="journal article" date="2011" name="Stand. Genomic Sci.">
        <title>Complete genome sequence of the thermophilic sulfur-reducer Hippea maritima type strain (MH(2)).</title>
        <authorList>
            <person name="Huntemann M."/>
            <person name="Lu M."/>
            <person name="Nolan M."/>
            <person name="Lapidus A."/>
            <person name="Lucas S."/>
            <person name="Hammon N."/>
            <person name="Deshpande S."/>
            <person name="Cheng J.F."/>
            <person name="Tapia R."/>
            <person name="Han C."/>
            <person name="Goodwin L."/>
            <person name="Pitluck S."/>
            <person name="Liolios K."/>
            <person name="Pagani I."/>
            <person name="Ivanova N."/>
            <person name="Ovchinikova G."/>
            <person name="Pati A."/>
            <person name="Chen A."/>
            <person name="Palaniappan K."/>
            <person name="Land M."/>
            <person name="Hauser L."/>
            <person name="Jeffries C.D."/>
            <person name="Detter J.C."/>
            <person name="Brambilla E.M."/>
            <person name="Rohde M."/>
            <person name="Spring S."/>
            <person name="Goker M."/>
            <person name="Woyke T."/>
            <person name="Bristow J."/>
            <person name="Eisen J.A."/>
            <person name="Markowitz V."/>
            <person name="Hugenholtz P."/>
            <person name="Kyrpides N.C."/>
            <person name="Klenk H.P."/>
            <person name="Mavromatis K."/>
        </authorList>
    </citation>
    <scope>NUCLEOTIDE SEQUENCE [LARGE SCALE GENOMIC DNA]</scope>
    <source>
        <strain evidence="10">ATCC 700847 / DSM 10411 / MH2</strain>
    </source>
</reference>
<evidence type="ECO:0000256" key="4">
    <source>
        <dbReference type="ARBA" id="ARBA00023150"/>
    </source>
</evidence>
<sequence>MDFTHFNTQKRAKMVDVSHKDYTLRIAKAYGEVVLSKEAYLAVKEGRVKKGDVLAVAQVGGIMGAKQTPYLIPMCHPLTIEGVDISFEMDDENCTIKIFSEVKITHKTGVEMEALTAVSIAALTIYDMCKAIDRSIQIKNIHLLYKEGGKSGTFDRVALKDRQ</sequence>
<evidence type="ECO:0000313" key="10">
    <source>
        <dbReference type="Proteomes" id="UP000008139"/>
    </source>
</evidence>
<dbReference type="PANTHER" id="PTHR22960:SF29">
    <property type="entry name" value="CYCLIC PYRANOPTERIN MONOPHOSPHATE SYNTHASE"/>
    <property type="match status" value="1"/>
</dbReference>
<dbReference type="CDD" id="cd01420">
    <property type="entry name" value="MoaC_PE"/>
    <property type="match status" value="1"/>
</dbReference>
<dbReference type="EC" id="4.6.1.17" evidence="3 7"/>
<keyword evidence="10" id="KW-1185">Reference proteome</keyword>
<keyword evidence="4 7" id="KW-0501">Molybdenum cofactor biosynthesis</keyword>
<evidence type="ECO:0000313" key="9">
    <source>
        <dbReference type="EMBL" id="AEA33419.1"/>
    </source>
</evidence>
<keyword evidence="5 7" id="KW-0456">Lyase</keyword>
<dbReference type="InterPro" id="IPR023045">
    <property type="entry name" value="MoaC"/>
</dbReference>
<comment type="pathway">
    <text evidence="2 7">Cofactor biosynthesis; molybdopterin biosynthesis.</text>
</comment>
<comment type="catalytic activity">
    <reaction evidence="1 7">
        <text>(8S)-3',8-cyclo-7,8-dihydroguanosine 5'-triphosphate = cyclic pyranopterin phosphate + diphosphate</text>
        <dbReference type="Rhea" id="RHEA:49580"/>
        <dbReference type="ChEBI" id="CHEBI:33019"/>
        <dbReference type="ChEBI" id="CHEBI:59648"/>
        <dbReference type="ChEBI" id="CHEBI:131766"/>
        <dbReference type="EC" id="4.6.1.17"/>
    </reaction>
</comment>
<dbReference type="AlphaFoldDB" id="F2LU20"/>
<dbReference type="FunCoup" id="F2LU20">
    <property type="interactions" value="273"/>
</dbReference>
<dbReference type="UniPathway" id="UPA00344"/>
<dbReference type="RefSeq" id="WP_013681460.1">
    <property type="nucleotide sequence ID" value="NC_015318.1"/>
</dbReference>
<dbReference type="GO" id="GO:0061799">
    <property type="term" value="F:cyclic pyranopterin monophosphate synthase activity"/>
    <property type="evidence" value="ECO:0007669"/>
    <property type="project" value="UniProtKB-UniRule"/>
</dbReference>
<dbReference type="NCBIfam" id="NF006870">
    <property type="entry name" value="PRK09364.1"/>
    <property type="match status" value="1"/>
</dbReference>
<dbReference type="KEGG" id="hmr:Hipma_0447"/>
<evidence type="ECO:0000256" key="5">
    <source>
        <dbReference type="ARBA" id="ARBA00023239"/>
    </source>
</evidence>
<dbReference type="SUPFAM" id="SSF55040">
    <property type="entry name" value="Molybdenum cofactor biosynthesis protein C, MoaC"/>
    <property type="match status" value="1"/>
</dbReference>